<dbReference type="EMBL" id="AP026866">
    <property type="protein sequence ID" value="BDS07443.1"/>
    <property type="molecule type" value="Genomic_DNA"/>
</dbReference>
<dbReference type="PROSITE" id="PS51257">
    <property type="entry name" value="PROKAR_LIPOPROTEIN"/>
    <property type="match status" value="1"/>
</dbReference>
<dbReference type="KEGG" id="osu:NT6N_24400"/>
<evidence type="ECO:0000313" key="2">
    <source>
        <dbReference type="EMBL" id="BDS07443.1"/>
    </source>
</evidence>
<sequence>MKKLRIAVLLSFVAILLGCGRSAYIPWEDGDYKVYATDVDYSATALGLDHDPGLLGIVDSEVVAAGSNDLVIVVERENHKDDCIEFYIVTKGDNYAVGPFDEEEFQVEKSKRGLPDFSWRKR</sequence>
<organism evidence="2">
    <name type="scientific">Oceaniferula spumae</name>
    <dbReference type="NCBI Taxonomy" id="2979115"/>
    <lineage>
        <taxon>Bacteria</taxon>
        <taxon>Pseudomonadati</taxon>
        <taxon>Verrucomicrobiota</taxon>
        <taxon>Verrucomicrobiia</taxon>
        <taxon>Verrucomicrobiales</taxon>
        <taxon>Verrucomicrobiaceae</taxon>
        <taxon>Oceaniferula</taxon>
    </lineage>
</organism>
<reference evidence="2" key="1">
    <citation type="submission" date="2024-07" db="EMBL/GenBank/DDBJ databases">
        <title>Complete genome sequence of Verrucomicrobiaceae bacterium NT6N.</title>
        <authorList>
            <person name="Huang C."/>
            <person name="Takami H."/>
            <person name="Hamasaki K."/>
        </authorList>
    </citation>
    <scope>NUCLEOTIDE SEQUENCE</scope>
    <source>
        <strain evidence="2">NT6N</strain>
    </source>
</reference>
<name>A0AAT9FNA8_9BACT</name>
<dbReference type="AlphaFoldDB" id="A0AAT9FNA8"/>
<dbReference type="KEGG" id="osu:NT6N_24830"/>
<proteinExistence type="predicted"/>
<dbReference type="EMBL" id="AP026866">
    <property type="protein sequence ID" value="BDS07400.1"/>
    <property type="molecule type" value="Genomic_DNA"/>
</dbReference>
<accession>A0AAT9FNA8</accession>
<evidence type="ECO:0000313" key="1">
    <source>
        <dbReference type="EMBL" id="BDS07400.1"/>
    </source>
</evidence>
<gene>
    <name evidence="1" type="ORF">NT6N_24400</name>
    <name evidence="2" type="ORF">NT6N_24830</name>
</gene>
<evidence type="ECO:0008006" key="3">
    <source>
        <dbReference type="Google" id="ProtNLM"/>
    </source>
</evidence>
<protein>
    <recommendedName>
        <fullName evidence="3">Lipoprotein</fullName>
    </recommendedName>
</protein>